<feature type="region of interest" description="Disordered" evidence="1">
    <location>
        <begin position="1"/>
        <end position="37"/>
    </location>
</feature>
<feature type="domain" description="ZW10 C-terminal helical" evidence="4">
    <location>
        <begin position="648"/>
        <end position="790"/>
    </location>
</feature>
<dbReference type="InterPro" id="IPR048343">
    <property type="entry name" value="ZW10_C"/>
</dbReference>
<evidence type="ECO:0000256" key="1">
    <source>
        <dbReference type="SAM" id="MobiDB-lite"/>
    </source>
</evidence>
<dbReference type="Pfam" id="PF20665">
    <property type="entry name" value="Zw10_middle"/>
    <property type="match status" value="1"/>
</dbReference>
<proteinExistence type="predicted"/>
<dbReference type="Pfam" id="PF20666">
    <property type="entry name" value="ZW10_C"/>
    <property type="match status" value="1"/>
</dbReference>
<dbReference type="GO" id="GO:1990423">
    <property type="term" value="C:RZZ complex"/>
    <property type="evidence" value="ECO:0007669"/>
    <property type="project" value="TreeGrafter"/>
</dbReference>
<evidence type="ECO:0000259" key="4">
    <source>
        <dbReference type="Pfam" id="PF22766"/>
    </source>
</evidence>
<sequence>MTKKGGTTIHNKSTNSSSSSSSSNSSDHVGSNKTTTTTTSIVSEEQLINTLVSQGDAIKYIDEIVSFGSLGLDKRDDKSLVDNKSTGTTDLLNDPLLLQNYFTSVVDTLIDLKKHLYNNVHNELEKSARVDILSIQREIQSLEENTLKSFQVINDKNSIVGRIRSNISYDQQLRKRLESIESTLVMVDYFEEYDGYVKAYEKAIKENDIVQSTRHLVKMETMVNIGIPDSLQSMQPLPRILPSIKDQLKKRKNQLKTQLLEEFTNALVINHLEISLARDNIYQLIGALEQLGLLYFIVSSISNQIYKSIIQPLLSTVQARLSLTKNESQPTIDISKNGNHLKLTIDIQEKNKISTIDNLFNILKNMFEFIYNHIFGKENRLMERFGTDIWSDISTTIISNCLKNIIPDDPSQLSLFQSIQSKPFEEYLVQIGLINSTQQSITEFINNIESHFAEKKRHNLLAKARHIIMTDKFDSIDSSESVIGESQQNNGSLQLYYFTPRSIFKNANTLIQMCKTALYESLQSSPLCSTKIYQGCRDIFDMFRFMYIKYHKDKIKTVPLLACLYYNSCLFLSHSFLILSFEFQQLKKEKDTTLFLDFSPIFSKHANEYFSSYLMDQLNFILSYYDGCNGLDDTKDEFIMNRTESSFKRMVNELTRLSQTCRSSLTREDYFGLISHFVDRVLAKFIELVLKLENISTIETTKLSQLCSQFLSLEQLFLYDDESEEMVKPRLKLVRNWKKVWQLNKILDLNLSEIVTLYNKGELKRLSNSELKLLVMSIFAEFDLRTTFLKTLSTTN</sequence>
<gene>
    <name evidence="5" type="ORF">DFA_00025</name>
</gene>
<protein>
    <submittedName>
        <fullName evidence="5">Centrosomal protein</fullName>
    </submittedName>
</protein>
<feature type="domain" description="Centromere/kinetochore protein zw10 C-terminal" evidence="3">
    <location>
        <begin position="505"/>
        <end position="616"/>
    </location>
</feature>
<dbReference type="GeneID" id="14871541"/>
<dbReference type="EMBL" id="GL883014">
    <property type="protein sequence ID" value="EGG19448.1"/>
    <property type="molecule type" value="Genomic_DNA"/>
</dbReference>
<dbReference type="GO" id="GO:0006888">
    <property type="term" value="P:endoplasmic reticulum to Golgi vesicle-mediated transport"/>
    <property type="evidence" value="ECO:0007669"/>
    <property type="project" value="TreeGrafter"/>
</dbReference>
<dbReference type="InterPro" id="IPR055148">
    <property type="entry name" value="ZW10_C_2"/>
</dbReference>
<keyword evidence="6" id="KW-1185">Reference proteome</keyword>
<dbReference type="OMA" id="HHLLTMG"/>
<dbReference type="Gene3D" id="1.10.357.150">
    <property type="match status" value="1"/>
</dbReference>
<dbReference type="KEGG" id="dfa:DFA_00025"/>
<accession>F4PXD8</accession>
<dbReference type="GO" id="GO:0005813">
    <property type="term" value="C:centrosome"/>
    <property type="evidence" value="ECO:0007669"/>
    <property type="project" value="EnsemblProtists"/>
</dbReference>
<dbReference type="AlphaFoldDB" id="F4PXD8"/>
<dbReference type="RefSeq" id="XP_004357742.1">
    <property type="nucleotide sequence ID" value="XM_004357685.1"/>
</dbReference>
<name>F4PXD8_CACFS</name>
<dbReference type="STRING" id="1054147.F4PXD8"/>
<evidence type="ECO:0000313" key="6">
    <source>
        <dbReference type="Proteomes" id="UP000007797"/>
    </source>
</evidence>
<organism evidence="5 6">
    <name type="scientific">Cavenderia fasciculata</name>
    <name type="common">Slime mold</name>
    <name type="synonym">Dictyostelium fasciculatum</name>
    <dbReference type="NCBI Taxonomy" id="261658"/>
    <lineage>
        <taxon>Eukaryota</taxon>
        <taxon>Amoebozoa</taxon>
        <taxon>Evosea</taxon>
        <taxon>Eumycetozoa</taxon>
        <taxon>Dictyostelia</taxon>
        <taxon>Acytosteliales</taxon>
        <taxon>Cavenderiaceae</taxon>
        <taxon>Cavenderia</taxon>
    </lineage>
</organism>
<dbReference type="OrthoDB" id="534815at2759"/>
<dbReference type="GO" id="GO:0007094">
    <property type="term" value="P:mitotic spindle assembly checkpoint signaling"/>
    <property type="evidence" value="ECO:0007669"/>
    <property type="project" value="TreeGrafter"/>
</dbReference>
<dbReference type="InterPro" id="IPR048344">
    <property type="entry name" value="Zw10_middle"/>
</dbReference>
<dbReference type="Proteomes" id="UP000007797">
    <property type="component" value="Unassembled WGS sequence"/>
</dbReference>
<evidence type="ECO:0000259" key="3">
    <source>
        <dbReference type="Pfam" id="PF20666"/>
    </source>
</evidence>
<dbReference type="PANTHER" id="PTHR12205:SF0">
    <property type="entry name" value="CENTROMERE_KINETOCHORE PROTEIN ZW10 HOMOLOG"/>
    <property type="match status" value="1"/>
</dbReference>
<dbReference type="GO" id="GO:0005737">
    <property type="term" value="C:cytoplasm"/>
    <property type="evidence" value="ECO:0007669"/>
    <property type="project" value="GOC"/>
</dbReference>
<dbReference type="InterPro" id="IPR046362">
    <property type="entry name" value="Zw10/DSL1_C_sf"/>
</dbReference>
<reference evidence="6" key="1">
    <citation type="journal article" date="2011" name="Genome Res.">
        <title>Phylogeny-wide analysis of social amoeba genomes highlights ancient origins for complex intercellular communication.</title>
        <authorList>
            <person name="Heidel A.J."/>
            <person name="Lawal H.M."/>
            <person name="Felder M."/>
            <person name="Schilde C."/>
            <person name="Helps N.R."/>
            <person name="Tunggal B."/>
            <person name="Rivero F."/>
            <person name="John U."/>
            <person name="Schleicher M."/>
            <person name="Eichinger L."/>
            <person name="Platzer M."/>
            <person name="Noegel A.A."/>
            <person name="Schaap P."/>
            <person name="Gloeckner G."/>
        </authorList>
    </citation>
    <scope>NUCLEOTIDE SEQUENCE [LARGE SCALE GENOMIC DNA]</scope>
    <source>
        <strain evidence="6">SH3</strain>
    </source>
</reference>
<dbReference type="PANTHER" id="PTHR12205">
    <property type="entry name" value="CENTROMERE/KINETOCHORE PROTEIN ZW10"/>
    <property type="match status" value="1"/>
</dbReference>
<dbReference type="Pfam" id="PF22766">
    <property type="entry name" value="ZW10_C2"/>
    <property type="match status" value="1"/>
</dbReference>
<evidence type="ECO:0000259" key="2">
    <source>
        <dbReference type="Pfam" id="PF20665"/>
    </source>
</evidence>
<feature type="domain" description="Centromere/kinetochore protein zw10 middle" evidence="2">
    <location>
        <begin position="268"/>
        <end position="468"/>
    </location>
</feature>
<evidence type="ECO:0000313" key="5">
    <source>
        <dbReference type="EMBL" id="EGG19448.1"/>
    </source>
</evidence>
<feature type="compositionally biased region" description="Low complexity" evidence="1">
    <location>
        <begin position="13"/>
        <end position="26"/>
    </location>
</feature>